<evidence type="ECO:0000259" key="1">
    <source>
        <dbReference type="Pfam" id="PF07714"/>
    </source>
</evidence>
<evidence type="ECO:0000313" key="2">
    <source>
        <dbReference type="EMBL" id="GIL80732.1"/>
    </source>
</evidence>
<dbReference type="Gene3D" id="1.10.510.10">
    <property type="entry name" value="Transferase(Phosphotransferase) domain 1"/>
    <property type="match status" value="1"/>
</dbReference>
<dbReference type="EMBL" id="BNCP01000019">
    <property type="protein sequence ID" value="GIL80732.1"/>
    <property type="molecule type" value="Genomic_DNA"/>
</dbReference>
<dbReference type="AlphaFoldDB" id="A0A8J4CL74"/>
<dbReference type="OrthoDB" id="537072at2759"/>
<comment type="caution">
    <text evidence="2">The sequence shown here is derived from an EMBL/GenBank/DDBJ whole genome shotgun (WGS) entry which is preliminary data.</text>
</comment>
<keyword evidence="3" id="KW-1185">Reference proteome</keyword>
<dbReference type="InterPro" id="IPR001245">
    <property type="entry name" value="Ser-Thr/Tyr_kinase_cat_dom"/>
</dbReference>
<name>A0A8J4CL74_9CHLO</name>
<dbReference type="GO" id="GO:0004672">
    <property type="term" value="F:protein kinase activity"/>
    <property type="evidence" value="ECO:0007669"/>
    <property type="project" value="InterPro"/>
</dbReference>
<dbReference type="SUPFAM" id="SSF56112">
    <property type="entry name" value="Protein kinase-like (PK-like)"/>
    <property type="match status" value="1"/>
</dbReference>
<sequence>MAPEVYRNMPYNEKVDVFSLGVLMYEVFSRTLLLVAAVWHEDGGLGVGINAGPCVRHMLALPLNIATQFSFNSPSPEIAYSLPVTFLPAPPLLFFSPPLCPLNGAAQYEGVKAQGNGHARGEQGTTGGLTPCQIRKSASPSSISAPDTEDPESPLHVFCI</sequence>
<proteinExistence type="predicted"/>
<feature type="domain" description="Serine-threonine/tyrosine-protein kinase catalytic" evidence="1">
    <location>
        <begin position="1"/>
        <end position="30"/>
    </location>
</feature>
<organism evidence="2 3">
    <name type="scientific">Volvox reticuliferus</name>
    <dbReference type="NCBI Taxonomy" id="1737510"/>
    <lineage>
        <taxon>Eukaryota</taxon>
        <taxon>Viridiplantae</taxon>
        <taxon>Chlorophyta</taxon>
        <taxon>core chlorophytes</taxon>
        <taxon>Chlorophyceae</taxon>
        <taxon>CS clade</taxon>
        <taxon>Chlamydomonadales</taxon>
        <taxon>Volvocaceae</taxon>
        <taxon>Volvox</taxon>
    </lineage>
</organism>
<dbReference type="InterPro" id="IPR011009">
    <property type="entry name" value="Kinase-like_dom_sf"/>
</dbReference>
<protein>
    <recommendedName>
        <fullName evidence="1">Serine-threonine/tyrosine-protein kinase catalytic domain-containing protein</fullName>
    </recommendedName>
</protein>
<accession>A0A8J4CL74</accession>
<gene>
    <name evidence="2" type="ORF">Vretifemale_10044</name>
</gene>
<reference evidence="2" key="1">
    <citation type="journal article" date="2021" name="Proc. Natl. Acad. Sci. U.S.A.">
        <title>Three genomes in the algal genus Volvox reveal the fate of a haploid sex-determining region after a transition to homothallism.</title>
        <authorList>
            <person name="Yamamoto K."/>
            <person name="Hamaji T."/>
            <person name="Kawai-Toyooka H."/>
            <person name="Matsuzaki R."/>
            <person name="Takahashi F."/>
            <person name="Nishimura Y."/>
            <person name="Kawachi M."/>
            <person name="Noguchi H."/>
            <person name="Minakuchi Y."/>
            <person name="Umen J.G."/>
            <person name="Toyoda A."/>
            <person name="Nozaki H."/>
        </authorList>
    </citation>
    <scope>NUCLEOTIDE SEQUENCE</scope>
    <source>
        <strain evidence="2">NIES-3786</strain>
    </source>
</reference>
<dbReference type="Pfam" id="PF07714">
    <property type="entry name" value="PK_Tyr_Ser-Thr"/>
    <property type="match status" value="1"/>
</dbReference>
<dbReference type="Proteomes" id="UP000747110">
    <property type="component" value="Unassembled WGS sequence"/>
</dbReference>
<evidence type="ECO:0000313" key="3">
    <source>
        <dbReference type="Proteomes" id="UP000747110"/>
    </source>
</evidence>